<accession>A0A5B7I3U3</accession>
<gene>
    <name evidence="1" type="ORF">E2C01_071227</name>
</gene>
<comment type="caution">
    <text evidence="1">The sequence shown here is derived from an EMBL/GenBank/DDBJ whole genome shotgun (WGS) entry which is preliminary data.</text>
</comment>
<reference evidence="1 2" key="1">
    <citation type="submission" date="2019-05" db="EMBL/GenBank/DDBJ databases">
        <title>Another draft genome of Portunus trituberculatus and its Hox gene families provides insights of decapod evolution.</title>
        <authorList>
            <person name="Jeong J.-H."/>
            <person name="Song I."/>
            <person name="Kim S."/>
            <person name="Choi T."/>
            <person name="Kim D."/>
            <person name="Ryu S."/>
            <person name="Kim W."/>
        </authorList>
    </citation>
    <scope>NUCLEOTIDE SEQUENCE [LARGE SCALE GENOMIC DNA]</scope>
    <source>
        <tissue evidence="1">Muscle</tissue>
    </source>
</reference>
<evidence type="ECO:0000313" key="2">
    <source>
        <dbReference type="Proteomes" id="UP000324222"/>
    </source>
</evidence>
<dbReference type="Proteomes" id="UP000324222">
    <property type="component" value="Unassembled WGS sequence"/>
</dbReference>
<organism evidence="1 2">
    <name type="scientific">Portunus trituberculatus</name>
    <name type="common">Swimming crab</name>
    <name type="synonym">Neptunus trituberculatus</name>
    <dbReference type="NCBI Taxonomy" id="210409"/>
    <lineage>
        <taxon>Eukaryota</taxon>
        <taxon>Metazoa</taxon>
        <taxon>Ecdysozoa</taxon>
        <taxon>Arthropoda</taxon>
        <taxon>Crustacea</taxon>
        <taxon>Multicrustacea</taxon>
        <taxon>Malacostraca</taxon>
        <taxon>Eumalacostraca</taxon>
        <taxon>Eucarida</taxon>
        <taxon>Decapoda</taxon>
        <taxon>Pleocyemata</taxon>
        <taxon>Brachyura</taxon>
        <taxon>Eubrachyura</taxon>
        <taxon>Portunoidea</taxon>
        <taxon>Portunidae</taxon>
        <taxon>Portuninae</taxon>
        <taxon>Portunus</taxon>
    </lineage>
</organism>
<name>A0A5B7I3U3_PORTR</name>
<evidence type="ECO:0000313" key="1">
    <source>
        <dbReference type="EMBL" id="MPC76795.1"/>
    </source>
</evidence>
<keyword evidence="2" id="KW-1185">Reference proteome</keyword>
<proteinExistence type="predicted"/>
<protein>
    <submittedName>
        <fullName evidence="1">Uncharacterized protein</fullName>
    </submittedName>
</protein>
<sequence>MSGEFHIAAEQAEFQRTPVDASLCHHNVMRFVGAERSAEASKHLLHFCEYLRCCHFTQTDAPPSFPRVVLATSAKAFLPSLATLTPFVMQNQSRKVA</sequence>
<dbReference type="AlphaFoldDB" id="A0A5B7I3U3"/>
<dbReference type="EMBL" id="VSRR010044237">
    <property type="protein sequence ID" value="MPC76795.1"/>
    <property type="molecule type" value="Genomic_DNA"/>
</dbReference>